<organism evidence="10 11">
    <name type="scientific">Mya arenaria</name>
    <name type="common">Soft-shell clam</name>
    <dbReference type="NCBI Taxonomy" id="6604"/>
    <lineage>
        <taxon>Eukaryota</taxon>
        <taxon>Metazoa</taxon>
        <taxon>Spiralia</taxon>
        <taxon>Lophotrochozoa</taxon>
        <taxon>Mollusca</taxon>
        <taxon>Bivalvia</taxon>
        <taxon>Autobranchia</taxon>
        <taxon>Heteroconchia</taxon>
        <taxon>Euheterodonta</taxon>
        <taxon>Imparidentia</taxon>
        <taxon>Neoheterodontei</taxon>
        <taxon>Myida</taxon>
        <taxon>Myoidea</taxon>
        <taxon>Myidae</taxon>
        <taxon>Mya</taxon>
    </lineage>
</organism>
<dbReference type="InterPro" id="IPR050726">
    <property type="entry name" value="mGluR"/>
</dbReference>
<evidence type="ECO:0000256" key="6">
    <source>
        <dbReference type="ARBA" id="ARBA00023180"/>
    </source>
</evidence>
<dbReference type="InterPro" id="IPR000337">
    <property type="entry name" value="GPCR_3"/>
</dbReference>
<protein>
    <submittedName>
        <fullName evidence="10">GRM2-like protein</fullName>
    </submittedName>
</protein>
<feature type="domain" description="Receptor ligand binding region" evidence="9">
    <location>
        <begin position="571"/>
        <end position="791"/>
    </location>
</feature>
<reference evidence="10" key="1">
    <citation type="submission" date="2022-11" db="EMBL/GenBank/DDBJ databases">
        <title>Centuries of genome instability and evolution in soft-shell clam transmissible cancer (bioRxiv).</title>
        <authorList>
            <person name="Hart S.F.M."/>
            <person name="Yonemitsu M.A."/>
            <person name="Giersch R.M."/>
            <person name="Beal B.F."/>
            <person name="Arriagada G."/>
            <person name="Davis B.W."/>
            <person name="Ostrander E.A."/>
            <person name="Goff S.P."/>
            <person name="Metzger M.J."/>
        </authorList>
    </citation>
    <scope>NUCLEOTIDE SEQUENCE</scope>
    <source>
        <strain evidence="10">MELC-2E11</strain>
        <tissue evidence="10">Siphon/mantle</tissue>
    </source>
</reference>
<keyword evidence="8" id="KW-0732">Signal</keyword>
<feature type="domain" description="Receptor ligand binding region" evidence="9">
    <location>
        <begin position="75"/>
        <end position="222"/>
    </location>
</feature>
<evidence type="ECO:0000259" key="9">
    <source>
        <dbReference type="Pfam" id="PF01094"/>
    </source>
</evidence>
<accession>A0ABY7E4V1</accession>
<evidence type="ECO:0000256" key="2">
    <source>
        <dbReference type="ARBA" id="ARBA00022692"/>
    </source>
</evidence>
<feature type="region of interest" description="Disordered" evidence="7">
    <location>
        <begin position="1070"/>
        <end position="1093"/>
    </location>
</feature>
<comment type="subcellular location">
    <subcellularLocation>
        <location evidence="1">Membrane</location>
        <topology evidence="1">Multi-pass membrane protein</topology>
    </subcellularLocation>
</comment>
<proteinExistence type="predicted"/>
<evidence type="ECO:0000256" key="5">
    <source>
        <dbReference type="ARBA" id="ARBA00023170"/>
    </source>
</evidence>
<dbReference type="PRINTS" id="PR00248">
    <property type="entry name" value="GPCRMGR"/>
</dbReference>
<evidence type="ECO:0000313" key="11">
    <source>
        <dbReference type="Proteomes" id="UP001164746"/>
    </source>
</evidence>
<evidence type="ECO:0000256" key="3">
    <source>
        <dbReference type="ARBA" id="ARBA00022989"/>
    </source>
</evidence>
<evidence type="ECO:0000256" key="4">
    <source>
        <dbReference type="ARBA" id="ARBA00023136"/>
    </source>
</evidence>
<dbReference type="Pfam" id="PF01094">
    <property type="entry name" value="ANF_receptor"/>
    <property type="match status" value="2"/>
</dbReference>
<dbReference type="EMBL" id="CP111016">
    <property type="protein sequence ID" value="WAR04214.1"/>
    <property type="molecule type" value="Genomic_DNA"/>
</dbReference>
<dbReference type="SUPFAM" id="SSF53822">
    <property type="entry name" value="Periplasmic binding protein-like I"/>
    <property type="match status" value="2"/>
</dbReference>
<keyword evidence="4" id="KW-0472">Membrane</keyword>
<dbReference type="Gene3D" id="3.40.50.2300">
    <property type="match status" value="3"/>
</dbReference>
<gene>
    <name evidence="10" type="ORF">MAR_019583</name>
</gene>
<keyword evidence="5" id="KW-0675">Receptor</keyword>
<evidence type="ECO:0000256" key="1">
    <source>
        <dbReference type="ARBA" id="ARBA00004141"/>
    </source>
</evidence>
<dbReference type="InterPro" id="IPR001828">
    <property type="entry name" value="ANF_lig-bd_rcpt"/>
</dbReference>
<dbReference type="PANTHER" id="PTHR24060">
    <property type="entry name" value="METABOTROPIC GLUTAMATE RECEPTOR"/>
    <property type="match status" value="1"/>
</dbReference>
<name>A0ABY7E4V1_MYAAR</name>
<keyword evidence="2" id="KW-0812">Transmembrane</keyword>
<feature type="chain" id="PRO_5045426239" evidence="8">
    <location>
        <begin position="27"/>
        <end position="1117"/>
    </location>
</feature>
<keyword evidence="3" id="KW-1133">Transmembrane helix</keyword>
<keyword evidence="6" id="KW-0325">Glycoprotein</keyword>
<dbReference type="Proteomes" id="UP001164746">
    <property type="component" value="Chromosome 5"/>
</dbReference>
<dbReference type="InterPro" id="IPR028082">
    <property type="entry name" value="Peripla_BP_I"/>
</dbReference>
<feature type="compositionally biased region" description="Low complexity" evidence="7">
    <location>
        <begin position="1074"/>
        <end position="1090"/>
    </location>
</feature>
<evidence type="ECO:0000313" key="10">
    <source>
        <dbReference type="EMBL" id="WAR04214.1"/>
    </source>
</evidence>
<keyword evidence="11" id="KW-1185">Reference proteome</keyword>
<sequence>MAHMWSTTSTITVIGVLLISHVTGLGDVILHGDVYAQYIGALYTDITCTTVEPETVQNLQAIKWTLDSLRVTALCNSVEDARQQAMRLIVELGASNTSDIIGIIGSEYSSEAEAISRLMSPLPERFRLLQVSLSATAAKLRDRSIYRNFFRTIPPDDLQAKVMKQFLVSMNWTFLAIIHDDNAYGSGGARALLETAKGLDICFPEVIPVGADYNVTVVENLLRERVYRIGRSPLPPVTGIIVFGTFYLTSAVLKAADNISRQGGDAANIRPVFLLSEAAGYLEGDTDPITKGAFVLSPPRRNMSEFETEWKLSLTDNSILRTEAGNNLYFKKMYEQIRNCQFSETNTSSSVYCRAMTDAEFRDQIPNTVYNQYGIQAAMVVAKAVDLVSGKVCPRAASCPQLTNTSLAPRAEFISVLENRHIDFDADFGSFRLDAFKNQNLGIVFNGSADPVFIPAGQSPEYEVYSHQDCPGSSSPCLRKVADYRLGQLKTSGYNPIKCYDLAGTETDCSVHRPQVPNGFRSDTCVGRQELDPVLFEMGDIYIVGIVPVHNVGSSPLECGDIKKGSIDVVEAIRFAVSERQTLFSGKVGVIIVDSCNDPQIIQEKILSIQRLGVYHDGVYEQVKGKILGYIGGWSSDESKAVALITGRLSKVQISYASTAIVLSRRNELPYFLRIPSPDNDQARTMLEIVKTLHPNRTQIQVLYSQSTYGEGGLSLIKDVIENLQYDVCIVNQIPFSAEISPQRVVDSLRANSDAKFVLVFLGSSDVNIIINTLNTLDSNEFLFITSEGWGLRQALIGSIAIASRLWVTDSFENHIAALVPEGSSINPWVRPYMESQFDCYYQWSFDKSSNRTCTSVYDIDSWAPFAERAVQMLMDAGSQFLLSTCGNSGSICPAFANSTDQFLAVLKNERAKKEAQDAKLYPIGSSGEETSFNLQVDAFNVHRPRDSYISSCGESQACGKCFPAPSDWSAQPERELPKRPCDSGYNNVINYETRSVDDGSCASNQTVASRKITGQADGSGGVMNPIFDDGSAGMLKSPSSDTKTSVFHGGVEISDAGTITETPQSHRFINPKQQQEQAPQQQQQQQQHQMLKPNEQHSVMFQDGGHYISMQNKMEF</sequence>
<feature type="signal peptide" evidence="8">
    <location>
        <begin position="1"/>
        <end position="26"/>
    </location>
</feature>
<evidence type="ECO:0000256" key="7">
    <source>
        <dbReference type="SAM" id="MobiDB-lite"/>
    </source>
</evidence>
<evidence type="ECO:0000256" key="8">
    <source>
        <dbReference type="SAM" id="SignalP"/>
    </source>
</evidence>